<dbReference type="HOGENOM" id="CLU_084533_0_0_1"/>
<comment type="subcellular location">
    <subcellularLocation>
        <location evidence="1">Nucleus</location>
    </subcellularLocation>
</comment>
<keyword evidence="2" id="KW-0539">Nucleus</keyword>
<dbReference type="GeneID" id="18872296"/>
<dbReference type="GO" id="GO:0006261">
    <property type="term" value="P:DNA-templated DNA replication"/>
    <property type="evidence" value="ECO:0007669"/>
    <property type="project" value="TreeGrafter"/>
</dbReference>
<dbReference type="PANTHER" id="PTHR10252">
    <property type="entry name" value="HISTONE-LIKE TRANSCRIPTION FACTOR CCAAT-RELATED"/>
    <property type="match status" value="1"/>
</dbReference>
<keyword evidence="6" id="KW-1185">Reference proteome</keyword>
<evidence type="ECO:0000256" key="2">
    <source>
        <dbReference type="ARBA" id="ARBA00023242"/>
    </source>
</evidence>
<feature type="domain" description="Transcription factor CBF/NF-Y/archaeal histone" evidence="4">
    <location>
        <begin position="76"/>
        <end position="140"/>
    </location>
</feature>
<gene>
    <name evidence="5" type="ORF">SPAPADRAFT_58038</name>
</gene>
<dbReference type="CDD" id="cd23645">
    <property type="entry name" value="HFD_Dpb3-like"/>
    <property type="match status" value="1"/>
</dbReference>
<feature type="region of interest" description="Disordered" evidence="3">
    <location>
        <begin position="170"/>
        <end position="192"/>
    </location>
</feature>
<evidence type="ECO:0000313" key="5">
    <source>
        <dbReference type="EMBL" id="EGW34917.1"/>
    </source>
</evidence>
<dbReference type="KEGG" id="spaa:SPAPADRAFT_58038"/>
<dbReference type="InterPro" id="IPR003958">
    <property type="entry name" value="CBFA_NFYB_domain"/>
</dbReference>
<dbReference type="eggNOG" id="KOG1657">
    <property type="taxonomic scope" value="Eukaryota"/>
</dbReference>
<dbReference type="EMBL" id="GL996499">
    <property type="protein sequence ID" value="EGW34917.1"/>
    <property type="molecule type" value="Genomic_DNA"/>
</dbReference>
<dbReference type="Pfam" id="PF00808">
    <property type="entry name" value="CBFD_NFYB_HMF"/>
    <property type="match status" value="1"/>
</dbReference>
<dbReference type="InParanoid" id="G3AFC7"/>
<accession>G3AFC7</accession>
<feature type="region of interest" description="Disordered" evidence="3">
    <location>
        <begin position="1"/>
        <end position="77"/>
    </location>
</feature>
<dbReference type="GO" id="GO:0008623">
    <property type="term" value="C:CHRAC"/>
    <property type="evidence" value="ECO:0007669"/>
    <property type="project" value="TreeGrafter"/>
</dbReference>
<organism evidence="6">
    <name type="scientific">Spathaspora passalidarum (strain NRRL Y-27907 / 11-Y1)</name>
    <dbReference type="NCBI Taxonomy" id="619300"/>
    <lineage>
        <taxon>Eukaryota</taxon>
        <taxon>Fungi</taxon>
        <taxon>Dikarya</taxon>
        <taxon>Ascomycota</taxon>
        <taxon>Saccharomycotina</taxon>
        <taxon>Pichiomycetes</taxon>
        <taxon>Debaryomycetaceae</taxon>
        <taxon>Spathaspora</taxon>
    </lineage>
</organism>
<dbReference type="AlphaFoldDB" id="G3AFC7"/>
<dbReference type="SUPFAM" id="SSF47113">
    <property type="entry name" value="Histone-fold"/>
    <property type="match status" value="1"/>
</dbReference>
<protein>
    <recommendedName>
        <fullName evidence="4">Transcription factor CBF/NF-Y/archaeal histone domain-containing protein</fullName>
    </recommendedName>
</protein>
<proteinExistence type="predicted"/>
<sequence>MSSINEIDESRQTTVSPGNTPETSLPAEKSTTPPATDAMETDDPEGTETPAVDGENEPTSTAEAEIETEEATEQSMSLPLSKIKRIFKMDPEYLAASQTAVYTAGLATELFVQYFVEQASLQAKMDKRKKIQYKDFSSAVASHDSLNFLSDTIPKTQPIGELIQNKKVNIPGSAPGKVTNSTGNSSDNTSRPAEILSKGQQTLHFPIATTPKEDKPIRKAVIH</sequence>
<reference evidence="5 6" key="1">
    <citation type="journal article" date="2011" name="Proc. Natl. Acad. Sci. U.S.A.">
        <title>Comparative genomics of xylose-fermenting fungi for enhanced biofuel production.</title>
        <authorList>
            <person name="Wohlbach D.J."/>
            <person name="Kuo A."/>
            <person name="Sato T.K."/>
            <person name="Potts K.M."/>
            <person name="Salamov A.A."/>
            <person name="LaButti K.M."/>
            <person name="Sun H."/>
            <person name="Clum A."/>
            <person name="Pangilinan J.L."/>
            <person name="Lindquist E.A."/>
            <person name="Lucas S."/>
            <person name="Lapidus A."/>
            <person name="Jin M."/>
            <person name="Gunawan C."/>
            <person name="Balan V."/>
            <person name="Dale B.E."/>
            <person name="Jeffries T.W."/>
            <person name="Zinkel R."/>
            <person name="Barry K.W."/>
            <person name="Grigoriev I.V."/>
            <person name="Gasch A.P."/>
        </authorList>
    </citation>
    <scope>NUCLEOTIDE SEQUENCE [LARGE SCALE GENOMIC DNA]</scope>
    <source>
        <strain evidence="6">NRRL Y-27907 / 11-Y1</strain>
    </source>
</reference>
<evidence type="ECO:0000259" key="4">
    <source>
        <dbReference type="Pfam" id="PF00808"/>
    </source>
</evidence>
<dbReference type="GO" id="GO:0046982">
    <property type="term" value="F:protein heterodimerization activity"/>
    <property type="evidence" value="ECO:0007669"/>
    <property type="project" value="InterPro"/>
</dbReference>
<feature type="compositionally biased region" description="Low complexity" evidence="3">
    <location>
        <begin position="179"/>
        <end position="190"/>
    </location>
</feature>
<evidence type="ECO:0000256" key="1">
    <source>
        <dbReference type="ARBA" id="ARBA00004123"/>
    </source>
</evidence>
<dbReference type="PANTHER" id="PTHR10252:SF151">
    <property type="entry name" value="DNA POLYMERASE EPSILON NONCATALYTIC SUBUNIT"/>
    <property type="match status" value="1"/>
</dbReference>
<dbReference type="Proteomes" id="UP000000709">
    <property type="component" value="Unassembled WGS sequence"/>
</dbReference>
<name>G3AFC7_SPAPN</name>
<dbReference type="OrthoDB" id="6781668at2759"/>
<dbReference type="RefSeq" id="XP_007372329.1">
    <property type="nucleotide sequence ID" value="XM_007372267.1"/>
</dbReference>
<dbReference type="InterPro" id="IPR009072">
    <property type="entry name" value="Histone-fold"/>
</dbReference>
<feature type="non-terminal residue" evidence="5">
    <location>
        <position position="223"/>
    </location>
</feature>
<evidence type="ECO:0000313" key="6">
    <source>
        <dbReference type="Proteomes" id="UP000000709"/>
    </source>
</evidence>
<dbReference type="InterPro" id="IPR050568">
    <property type="entry name" value="Transcr_DNA_Rep_Reg"/>
</dbReference>
<evidence type="ECO:0000256" key="3">
    <source>
        <dbReference type="SAM" id="MobiDB-lite"/>
    </source>
</evidence>
<dbReference type="Gene3D" id="1.10.20.10">
    <property type="entry name" value="Histone, subunit A"/>
    <property type="match status" value="1"/>
</dbReference>
<dbReference type="OMA" id="HEGENDQ"/>
<feature type="compositionally biased region" description="Polar residues" evidence="3">
    <location>
        <begin position="12"/>
        <end position="34"/>
    </location>
</feature>
<dbReference type="STRING" id="619300.G3AFC7"/>